<evidence type="ECO:0000259" key="11">
    <source>
        <dbReference type="Pfam" id="PF06808"/>
    </source>
</evidence>
<evidence type="ECO:0000256" key="3">
    <source>
        <dbReference type="ARBA" id="ARBA00022475"/>
    </source>
</evidence>
<feature type="transmembrane region" description="Helical" evidence="9">
    <location>
        <begin position="141"/>
        <end position="163"/>
    </location>
</feature>
<proteinExistence type="predicted"/>
<feature type="transmembrane region" description="Helical" evidence="9">
    <location>
        <begin position="577"/>
        <end position="597"/>
    </location>
</feature>
<feature type="transmembrane region" description="Helical" evidence="9">
    <location>
        <begin position="337"/>
        <end position="359"/>
    </location>
</feature>
<feature type="transmembrane region" description="Helical" evidence="9">
    <location>
        <begin position="604"/>
        <end position="626"/>
    </location>
</feature>
<feature type="transmembrane region" description="Helical" evidence="9">
    <location>
        <begin position="175"/>
        <end position="197"/>
    </location>
</feature>
<dbReference type="InterPro" id="IPR055348">
    <property type="entry name" value="DctQ"/>
</dbReference>
<keyword evidence="2 8" id="KW-0813">Transport</keyword>
<keyword evidence="5 9" id="KW-0812">Transmembrane</keyword>
<dbReference type="GO" id="GO:0005886">
    <property type="term" value="C:plasma membrane"/>
    <property type="evidence" value="ECO:0007669"/>
    <property type="project" value="UniProtKB-SubCell"/>
</dbReference>
<dbReference type="InterPro" id="IPR004681">
    <property type="entry name" value="TRAP_DctM"/>
</dbReference>
<organism evidence="12 13">
    <name type="scientific">Paracoccus isoporae</name>
    <dbReference type="NCBI Taxonomy" id="591205"/>
    <lineage>
        <taxon>Bacteria</taxon>
        <taxon>Pseudomonadati</taxon>
        <taxon>Pseudomonadota</taxon>
        <taxon>Alphaproteobacteria</taxon>
        <taxon>Rhodobacterales</taxon>
        <taxon>Paracoccaceae</taxon>
        <taxon>Paracoccus</taxon>
    </lineage>
</organism>
<feature type="transmembrane region" description="Helical" evidence="9">
    <location>
        <begin position="379"/>
        <end position="402"/>
    </location>
</feature>
<feature type="transmembrane region" description="Helical" evidence="9">
    <location>
        <begin position="203"/>
        <end position="236"/>
    </location>
</feature>
<dbReference type="EMBL" id="FNAH01000002">
    <property type="protein sequence ID" value="SDD68347.1"/>
    <property type="molecule type" value="Genomic_DNA"/>
</dbReference>
<feature type="transmembrane region" description="Helical" evidence="9">
    <location>
        <begin position="27"/>
        <end position="49"/>
    </location>
</feature>
<keyword evidence="6 9" id="KW-1133">Transmembrane helix</keyword>
<protein>
    <submittedName>
        <fullName evidence="12">TRAP transporter, DctM subunit</fullName>
    </submittedName>
</protein>
<dbReference type="STRING" id="591205.SAMN05421538_102201"/>
<dbReference type="RefSeq" id="WP_090521335.1">
    <property type="nucleotide sequence ID" value="NZ_FNAH01000002.1"/>
</dbReference>
<comment type="subcellular location">
    <subcellularLocation>
        <location evidence="1 8">Cell inner membrane</location>
        <topology evidence="1 8">Multi-pass membrane protein</topology>
    </subcellularLocation>
</comment>
<keyword evidence="13" id="KW-1185">Reference proteome</keyword>
<feature type="transmembrane region" description="Helical" evidence="9">
    <location>
        <begin position="486"/>
        <end position="504"/>
    </location>
</feature>
<keyword evidence="7 9" id="KW-0472">Membrane</keyword>
<gene>
    <name evidence="12" type="ORF">SAMN05421538_102201</name>
</gene>
<feature type="transmembrane region" description="Helical" evidence="9">
    <location>
        <begin position="414"/>
        <end position="437"/>
    </location>
</feature>
<feature type="transmembrane region" description="Helical" evidence="9">
    <location>
        <begin position="646"/>
        <end position="667"/>
    </location>
</feature>
<feature type="transmembrane region" description="Helical" evidence="9">
    <location>
        <begin position="98"/>
        <end position="121"/>
    </location>
</feature>
<dbReference type="Pfam" id="PF06808">
    <property type="entry name" value="DctM"/>
    <property type="match status" value="1"/>
</dbReference>
<evidence type="ECO:0000256" key="4">
    <source>
        <dbReference type="ARBA" id="ARBA00022519"/>
    </source>
</evidence>
<evidence type="ECO:0000313" key="12">
    <source>
        <dbReference type="EMBL" id="SDD68347.1"/>
    </source>
</evidence>
<feature type="domain" description="Tripartite ATP-independent periplasmic transporters DctQ component" evidence="10">
    <location>
        <begin position="36"/>
        <end position="160"/>
    </location>
</feature>
<dbReference type="Pfam" id="PF04290">
    <property type="entry name" value="DctQ"/>
    <property type="match status" value="1"/>
</dbReference>
<evidence type="ECO:0000256" key="2">
    <source>
        <dbReference type="ARBA" id="ARBA00022448"/>
    </source>
</evidence>
<evidence type="ECO:0000259" key="10">
    <source>
        <dbReference type="Pfam" id="PF04290"/>
    </source>
</evidence>
<evidence type="ECO:0000256" key="6">
    <source>
        <dbReference type="ARBA" id="ARBA00022989"/>
    </source>
</evidence>
<feature type="transmembrane region" description="Helical" evidence="9">
    <location>
        <begin position="55"/>
        <end position="77"/>
    </location>
</feature>
<feature type="transmembrane region" description="Helical" evidence="9">
    <location>
        <begin position="553"/>
        <end position="571"/>
    </location>
</feature>
<evidence type="ECO:0000256" key="7">
    <source>
        <dbReference type="ARBA" id="ARBA00023136"/>
    </source>
</evidence>
<dbReference type="NCBIfam" id="TIGR00786">
    <property type="entry name" value="dctM"/>
    <property type="match status" value="1"/>
</dbReference>
<name>A0A1G6WT05_9RHOB</name>
<feature type="transmembrane region" description="Helical" evidence="9">
    <location>
        <begin position="457"/>
        <end position="479"/>
    </location>
</feature>
<evidence type="ECO:0000256" key="5">
    <source>
        <dbReference type="ARBA" id="ARBA00022692"/>
    </source>
</evidence>
<evidence type="ECO:0000313" key="13">
    <source>
        <dbReference type="Proteomes" id="UP000199344"/>
    </source>
</evidence>
<dbReference type="InterPro" id="IPR010656">
    <property type="entry name" value="DctM"/>
</dbReference>
<dbReference type="AlphaFoldDB" id="A0A1G6WT05"/>
<dbReference type="Proteomes" id="UP000199344">
    <property type="component" value="Unassembled WGS sequence"/>
</dbReference>
<feature type="domain" description="TRAP C4-dicarboxylate transport system permease DctM subunit" evidence="11">
    <location>
        <begin position="251"/>
        <end position="663"/>
    </location>
</feature>
<dbReference type="OrthoDB" id="9790209at2"/>
<dbReference type="PANTHER" id="PTHR33362:SF5">
    <property type="entry name" value="C4-DICARBOXYLATE TRAP TRANSPORTER LARGE PERMEASE PROTEIN DCTM"/>
    <property type="match status" value="1"/>
</dbReference>
<reference evidence="12 13" key="1">
    <citation type="submission" date="2016-10" db="EMBL/GenBank/DDBJ databases">
        <authorList>
            <person name="de Groot N.N."/>
        </authorList>
    </citation>
    <scope>NUCLEOTIDE SEQUENCE [LARGE SCALE GENOMIC DNA]</scope>
    <source>
        <strain evidence="12 13">DSM 22220</strain>
    </source>
</reference>
<dbReference type="GO" id="GO:0022857">
    <property type="term" value="F:transmembrane transporter activity"/>
    <property type="evidence" value="ECO:0007669"/>
    <property type="project" value="UniProtKB-UniRule"/>
</dbReference>
<feature type="transmembrane region" description="Helical" evidence="9">
    <location>
        <begin position="298"/>
        <end position="316"/>
    </location>
</feature>
<dbReference type="PANTHER" id="PTHR33362">
    <property type="entry name" value="SIALIC ACID TRAP TRANSPORTER PERMEASE PROTEIN SIAT-RELATED"/>
    <property type="match status" value="1"/>
</dbReference>
<accession>A0A1G6WT05</accession>
<evidence type="ECO:0000256" key="8">
    <source>
        <dbReference type="RuleBase" id="RU369079"/>
    </source>
</evidence>
<keyword evidence="4 8" id="KW-0997">Cell inner membrane</keyword>
<feature type="transmembrane region" description="Helical" evidence="9">
    <location>
        <begin position="516"/>
        <end position="541"/>
    </location>
</feature>
<feature type="transmembrane region" description="Helical" evidence="9">
    <location>
        <begin position="248"/>
        <end position="278"/>
    </location>
</feature>
<keyword evidence="3" id="KW-1003">Cell membrane</keyword>
<comment type="function">
    <text evidence="8">Part of the tripartite ATP-independent periplasmic (TRAP) transport system.</text>
</comment>
<evidence type="ECO:0000256" key="1">
    <source>
        <dbReference type="ARBA" id="ARBA00004429"/>
    </source>
</evidence>
<sequence>MAAVAEETPGSDQTPAMAGITAALSRWLGILAVLAMLVSVNIEVIGRSFFGHATIWVTEISTYLVVVITFVGSAFVAGRDSHVRVDLWLNRLTEARQARIKSALGWISVLIALIVLWRFAFFWAENFERDTRSWSLLNAPLWIPQSAVLLGLAGMILTLIFGLQPRRRGWTIIPALIALALALAPAASLSVIALSPLQQVIVFAGLVLCAAVLAGGGRTLAVIAAILLPGLALFVLTRQSGLPIQSLTLILTLFFLLFAGLPVVFTLAGLGILAMIVWLPPVTLTSIGERAWSSVNTFELAAIPMFVLMGAILVRSNASAEMFTAAQMAMGRLRGSLAYASILASGIFAAVSGSSLATAATMGRVAGPEMMRAGYRPGLAYGVLAAGGTLGILIPPSIAMIIYGPMAGVPVTQLFMAGIVPGLLMIAAFALVVMVWALIDPSAAPAGQSASLREKLIATKGVVPFLLLMVMVLGSLYAGIATPTEAGAVGVLGAILISLARRTLTLAEFVAALEETVLTTSFLLMIAVGASVMGFALDFLAMPQALVRLVQSLSLSDVGLFLAIVLLYLVLGMFVEPISMVLMTLPIILPVIGAAGWDPLWFGIVLVMLVEIGLITPPVGMILYVLSGVAGKQASLGQISGGTLPFVAAFLLMVLVFFAFPQIVTFLPAMMQ</sequence>
<evidence type="ECO:0000256" key="9">
    <source>
        <dbReference type="SAM" id="Phobius"/>
    </source>
</evidence>